<name>A0AAX6HCG3_IRIPA</name>
<sequence length="82" mass="8362">MLDREGAAPMQVDIAVSGVSATAMKGGGVDGVMEEMAGGCLMGRAMISCFEGKMIENEAIMGGAIGPCWYSGGDIILAFNLV</sequence>
<accession>A0AAX6HCG3</accession>
<comment type="caution">
    <text evidence="1">The sequence shown here is derived from an EMBL/GenBank/DDBJ whole genome shotgun (WGS) entry which is preliminary data.</text>
</comment>
<reference evidence="1" key="2">
    <citation type="submission" date="2023-04" db="EMBL/GenBank/DDBJ databases">
        <authorList>
            <person name="Bruccoleri R.E."/>
            <person name="Oakeley E.J."/>
            <person name="Faust A.-M."/>
            <person name="Dessus-Babus S."/>
            <person name="Altorfer M."/>
            <person name="Burckhardt D."/>
            <person name="Oertli M."/>
            <person name="Naumann U."/>
            <person name="Petersen F."/>
            <person name="Wong J."/>
        </authorList>
    </citation>
    <scope>NUCLEOTIDE SEQUENCE</scope>
    <source>
        <strain evidence="1">GSM-AAB239-AS_SAM_17_03QT</strain>
        <tissue evidence="1">Leaf</tissue>
    </source>
</reference>
<proteinExistence type="predicted"/>
<gene>
    <name evidence="1" type="ORF">M6B38_318900</name>
</gene>
<reference evidence="1" key="1">
    <citation type="journal article" date="2023" name="GigaByte">
        <title>Genome assembly of the bearded iris, Iris pallida Lam.</title>
        <authorList>
            <person name="Bruccoleri R.E."/>
            <person name="Oakeley E.J."/>
            <person name="Faust A.M.E."/>
            <person name="Altorfer M."/>
            <person name="Dessus-Babus S."/>
            <person name="Burckhardt D."/>
            <person name="Oertli M."/>
            <person name="Naumann U."/>
            <person name="Petersen F."/>
            <person name="Wong J."/>
        </authorList>
    </citation>
    <scope>NUCLEOTIDE SEQUENCE</scope>
    <source>
        <strain evidence="1">GSM-AAB239-AS_SAM_17_03QT</strain>
    </source>
</reference>
<dbReference type="Proteomes" id="UP001140949">
    <property type="component" value="Unassembled WGS sequence"/>
</dbReference>
<evidence type="ECO:0000313" key="1">
    <source>
        <dbReference type="EMBL" id="KAJ6838729.1"/>
    </source>
</evidence>
<protein>
    <submittedName>
        <fullName evidence="1">Uncharacterized protein</fullName>
    </submittedName>
</protein>
<evidence type="ECO:0000313" key="2">
    <source>
        <dbReference type="Proteomes" id="UP001140949"/>
    </source>
</evidence>
<keyword evidence="2" id="KW-1185">Reference proteome</keyword>
<dbReference type="EMBL" id="JANAVB010010600">
    <property type="protein sequence ID" value="KAJ6838729.1"/>
    <property type="molecule type" value="Genomic_DNA"/>
</dbReference>
<organism evidence="1 2">
    <name type="scientific">Iris pallida</name>
    <name type="common">Sweet iris</name>
    <dbReference type="NCBI Taxonomy" id="29817"/>
    <lineage>
        <taxon>Eukaryota</taxon>
        <taxon>Viridiplantae</taxon>
        <taxon>Streptophyta</taxon>
        <taxon>Embryophyta</taxon>
        <taxon>Tracheophyta</taxon>
        <taxon>Spermatophyta</taxon>
        <taxon>Magnoliopsida</taxon>
        <taxon>Liliopsida</taxon>
        <taxon>Asparagales</taxon>
        <taxon>Iridaceae</taxon>
        <taxon>Iridoideae</taxon>
        <taxon>Irideae</taxon>
        <taxon>Iris</taxon>
    </lineage>
</organism>
<dbReference type="AlphaFoldDB" id="A0AAX6HCG3"/>